<keyword evidence="1" id="KW-1133">Transmembrane helix</keyword>
<evidence type="ECO:0000313" key="4">
    <source>
        <dbReference type="Proteomes" id="UP001620645"/>
    </source>
</evidence>
<dbReference type="InterPro" id="IPR036249">
    <property type="entry name" value="Thioredoxin-like_sf"/>
</dbReference>
<accession>A0ABD2HRV7</accession>
<reference evidence="3 4" key="1">
    <citation type="submission" date="2024-10" db="EMBL/GenBank/DDBJ databases">
        <authorList>
            <person name="Kim D."/>
        </authorList>
    </citation>
    <scope>NUCLEOTIDE SEQUENCE [LARGE SCALE GENOMIC DNA]</scope>
    <source>
        <strain evidence="3">Taebaek</strain>
    </source>
</reference>
<keyword evidence="1" id="KW-0812">Transmembrane</keyword>
<evidence type="ECO:0000313" key="3">
    <source>
        <dbReference type="EMBL" id="KAL3070919.1"/>
    </source>
</evidence>
<dbReference type="EMBL" id="JBICCN010000402">
    <property type="protein sequence ID" value="KAL3070919.1"/>
    <property type="molecule type" value="Genomic_DNA"/>
</dbReference>
<evidence type="ECO:0000256" key="1">
    <source>
        <dbReference type="SAM" id="Phobius"/>
    </source>
</evidence>
<feature type="domain" description="Thioredoxin" evidence="2">
    <location>
        <begin position="132"/>
        <end position="219"/>
    </location>
</feature>
<feature type="transmembrane region" description="Helical" evidence="1">
    <location>
        <begin position="102"/>
        <end position="121"/>
    </location>
</feature>
<name>A0ABD2HRV7_HETSC</name>
<gene>
    <name evidence="3" type="ORF">niasHS_017044</name>
</gene>
<evidence type="ECO:0000259" key="2">
    <source>
        <dbReference type="Pfam" id="PF00085"/>
    </source>
</evidence>
<keyword evidence="1" id="KW-0472">Membrane</keyword>
<dbReference type="Proteomes" id="UP001620645">
    <property type="component" value="Unassembled WGS sequence"/>
</dbReference>
<dbReference type="SUPFAM" id="SSF52833">
    <property type="entry name" value="Thioredoxin-like"/>
    <property type="match status" value="1"/>
</dbReference>
<protein>
    <recommendedName>
        <fullName evidence="2">Thioredoxin domain-containing protein</fullName>
    </recommendedName>
</protein>
<feature type="transmembrane region" description="Helical" evidence="1">
    <location>
        <begin position="77"/>
        <end position="96"/>
    </location>
</feature>
<organism evidence="3 4">
    <name type="scientific">Heterodera schachtii</name>
    <name type="common">Sugarbeet cyst nematode worm</name>
    <name type="synonym">Tylenchus schachtii</name>
    <dbReference type="NCBI Taxonomy" id="97005"/>
    <lineage>
        <taxon>Eukaryota</taxon>
        <taxon>Metazoa</taxon>
        <taxon>Ecdysozoa</taxon>
        <taxon>Nematoda</taxon>
        <taxon>Chromadorea</taxon>
        <taxon>Rhabditida</taxon>
        <taxon>Tylenchina</taxon>
        <taxon>Tylenchomorpha</taxon>
        <taxon>Tylenchoidea</taxon>
        <taxon>Heteroderidae</taxon>
        <taxon>Heteroderinae</taxon>
        <taxon>Heterodera</taxon>
    </lineage>
</organism>
<dbReference type="Pfam" id="PF00085">
    <property type="entry name" value="Thioredoxin"/>
    <property type="match status" value="1"/>
</dbReference>
<dbReference type="InterPro" id="IPR013766">
    <property type="entry name" value="Thioredoxin_domain"/>
</dbReference>
<dbReference type="AlphaFoldDB" id="A0ABD2HRV7"/>
<proteinExistence type="predicted"/>
<sequence>MLFLVDKLRVELRGVCNIYHLLNFVLSVAFPLTKLVPPLPNLFYGQRLPGLDSREREVLIFLAVVIIWKNRKAVNSLHSLSISYLFAKLAGAALFFRSSPLLGLLYASVVLLLFVILPEPLPAESTKIRYFRADELQKTIDEDKSVIWVIEFFTTWSPDCRYVAPVFSALSEKYSLPNLRFGKLDVGKHPKEGDHFRVNGHASSKQLPTVALFRNGVQTERRPLVQQRRAVPFIFNEKNLILALGLNDVYAECKKTERTRRKNE</sequence>
<dbReference type="Gene3D" id="3.40.30.10">
    <property type="entry name" value="Glutaredoxin"/>
    <property type="match status" value="1"/>
</dbReference>
<keyword evidence="4" id="KW-1185">Reference proteome</keyword>
<comment type="caution">
    <text evidence="3">The sequence shown here is derived from an EMBL/GenBank/DDBJ whole genome shotgun (WGS) entry which is preliminary data.</text>
</comment>